<comment type="caution">
    <text evidence="1">The sequence shown here is derived from an EMBL/GenBank/DDBJ whole genome shotgun (WGS) entry which is preliminary data.</text>
</comment>
<proteinExistence type="predicted"/>
<gene>
    <name evidence="1" type="ORF">AWC27_09025</name>
</gene>
<dbReference type="Proteomes" id="UP000193317">
    <property type="component" value="Unassembled WGS sequence"/>
</dbReference>
<name>A0A1X2DW11_MYCSZ</name>
<keyword evidence="2" id="KW-1185">Reference proteome</keyword>
<dbReference type="EMBL" id="LQPW01000150">
    <property type="protein sequence ID" value="ORW92385.1"/>
    <property type="molecule type" value="Genomic_DNA"/>
</dbReference>
<evidence type="ECO:0000313" key="2">
    <source>
        <dbReference type="Proteomes" id="UP000193317"/>
    </source>
</evidence>
<reference evidence="1 2" key="1">
    <citation type="submission" date="2016-01" db="EMBL/GenBank/DDBJ databases">
        <title>The new phylogeny of the genus Mycobacterium.</title>
        <authorList>
            <person name="Tarcisio F."/>
            <person name="Conor M."/>
            <person name="Antonella G."/>
            <person name="Elisabetta G."/>
            <person name="Giulia F.S."/>
            <person name="Sara T."/>
            <person name="Anna F."/>
            <person name="Clotilde B."/>
            <person name="Roberto B."/>
            <person name="Veronica D.S."/>
            <person name="Fabio R."/>
            <person name="Monica P."/>
            <person name="Olivier J."/>
            <person name="Enrico T."/>
            <person name="Nicola S."/>
        </authorList>
    </citation>
    <scope>NUCLEOTIDE SEQUENCE [LARGE SCALE GENOMIC DNA]</scope>
    <source>
        <strain evidence="1 2">DSM 44166</strain>
    </source>
</reference>
<accession>A0A1X2DW11</accession>
<dbReference type="AlphaFoldDB" id="A0A1X2DW11"/>
<sequence>MAFEHAAPSQPLRAGELMDAAARGGEFIDNLGHRPGPGSSARIAGVLVQQAMRYENDPSTAVVT</sequence>
<organism evidence="1 2">
    <name type="scientific">Mycobacterium szulgai</name>
    <dbReference type="NCBI Taxonomy" id="1787"/>
    <lineage>
        <taxon>Bacteria</taxon>
        <taxon>Bacillati</taxon>
        <taxon>Actinomycetota</taxon>
        <taxon>Actinomycetes</taxon>
        <taxon>Mycobacteriales</taxon>
        <taxon>Mycobacteriaceae</taxon>
        <taxon>Mycobacterium</taxon>
    </lineage>
</organism>
<protein>
    <submittedName>
        <fullName evidence="1">Uncharacterized protein</fullName>
    </submittedName>
</protein>
<dbReference type="RefSeq" id="WP_085672505.1">
    <property type="nucleotide sequence ID" value="NZ_JACKRU010000767.1"/>
</dbReference>
<evidence type="ECO:0000313" key="1">
    <source>
        <dbReference type="EMBL" id="ORW92385.1"/>
    </source>
</evidence>